<dbReference type="PROSITE" id="PS51257">
    <property type="entry name" value="PROKAR_LIPOPROTEIN"/>
    <property type="match status" value="1"/>
</dbReference>
<evidence type="ECO:0000256" key="1">
    <source>
        <dbReference type="ARBA" id="ARBA00008520"/>
    </source>
</evidence>
<feature type="region of interest" description="Disordered" evidence="4">
    <location>
        <begin position="32"/>
        <end position="51"/>
    </location>
</feature>
<dbReference type="GO" id="GO:1901982">
    <property type="term" value="F:maltose binding"/>
    <property type="evidence" value="ECO:0007669"/>
    <property type="project" value="TreeGrafter"/>
</dbReference>
<dbReference type="AlphaFoldDB" id="D9R767"/>
<evidence type="ECO:0000256" key="2">
    <source>
        <dbReference type="ARBA" id="ARBA00022448"/>
    </source>
</evidence>
<sequence length="449" mass="49091">MKRAISIIMAAGMAALAVTGCGGGSAAQTQTTSAQTTAASGETTGGETTAQAENKETQVITFWYNNTGDEAAVYEKAISEYNASQSKYKVEGLSVTDAQKVIVAMSSNESPDVIKISNQTVVQYQKNGLLESLQPYADKESFDSSIYSEQALNANTIDRNIYALPLDAYTIQMYYNKELLKEAGYSEPPKTMEEMYEMAVKATKVDGSGNIEVLGYPLFPYASARQELIYGFGGRWWDEESNVTPDNPGILDSLNMNVKYRDQFGGKALDGFIGTANTNRYTEQDMFFQGKQLFRLDGSWLPTMMKNFNSTVDYGITLIPGTQANPELRGTSRYETDSVAVPAMAKNKEGAWDFTKWLCSQEGAKIIDLGTGNLPAVKALYDDADIKAVPGFTEFIDALKLEKGIQYPAMADFDEYISMINATLDTVYSGAKTPEEALKALADQSANLK</sequence>
<protein>
    <submittedName>
        <fullName evidence="6">Extracellular solute-binding protein family 1</fullName>
    </submittedName>
</protein>
<dbReference type="RefSeq" id="WP_013273583.1">
    <property type="nucleotide sequence ID" value="NC_014376.1"/>
</dbReference>
<dbReference type="GO" id="GO:0055052">
    <property type="term" value="C:ATP-binding cassette (ABC) transporter complex, substrate-binding subunit-containing"/>
    <property type="evidence" value="ECO:0007669"/>
    <property type="project" value="TreeGrafter"/>
</dbReference>
<feature type="chain" id="PRO_5003127323" evidence="5">
    <location>
        <begin position="27"/>
        <end position="449"/>
    </location>
</feature>
<keyword evidence="7" id="KW-1185">Reference proteome</keyword>
<evidence type="ECO:0000313" key="7">
    <source>
        <dbReference type="Proteomes" id="UP000001662"/>
    </source>
</evidence>
<dbReference type="OrthoDB" id="362670at2"/>
<keyword evidence="2" id="KW-0813">Transport</keyword>
<dbReference type="STRING" id="610130.Closa_2965"/>
<gene>
    <name evidence="6" type="ordered locus">Closa_2965</name>
</gene>
<dbReference type="InterPro" id="IPR006059">
    <property type="entry name" value="SBP"/>
</dbReference>
<dbReference type="PaxDb" id="610130-Closa_2965"/>
<dbReference type="PANTHER" id="PTHR30061">
    <property type="entry name" value="MALTOSE-BINDING PERIPLASMIC PROTEIN"/>
    <property type="match status" value="1"/>
</dbReference>
<feature type="signal peptide" evidence="5">
    <location>
        <begin position="1"/>
        <end position="26"/>
    </location>
</feature>
<dbReference type="Pfam" id="PF13416">
    <property type="entry name" value="SBP_bac_8"/>
    <property type="match status" value="1"/>
</dbReference>
<evidence type="ECO:0000313" key="6">
    <source>
        <dbReference type="EMBL" id="ADL05499.1"/>
    </source>
</evidence>
<keyword evidence="3 5" id="KW-0732">Signal</keyword>
<organism evidence="6 7">
    <name type="scientific">Lacrimispora saccharolytica (strain ATCC 35040 / DSM 2544 / NRCC 2533 / WM1)</name>
    <name type="common">Clostridium saccharolyticum</name>
    <dbReference type="NCBI Taxonomy" id="610130"/>
    <lineage>
        <taxon>Bacteria</taxon>
        <taxon>Bacillati</taxon>
        <taxon>Bacillota</taxon>
        <taxon>Clostridia</taxon>
        <taxon>Lachnospirales</taxon>
        <taxon>Lachnospiraceae</taxon>
        <taxon>Lacrimispora</taxon>
    </lineage>
</organism>
<dbReference type="SUPFAM" id="SSF53850">
    <property type="entry name" value="Periplasmic binding protein-like II"/>
    <property type="match status" value="1"/>
</dbReference>
<dbReference type="EMBL" id="CP002109">
    <property type="protein sequence ID" value="ADL05499.1"/>
    <property type="molecule type" value="Genomic_DNA"/>
</dbReference>
<evidence type="ECO:0000256" key="5">
    <source>
        <dbReference type="SAM" id="SignalP"/>
    </source>
</evidence>
<evidence type="ECO:0000256" key="4">
    <source>
        <dbReference type="SAM" id="MobiDB-lite"/>
    </source>
</evidence>
<dbReference type="CDD" id="cd14748">
    <property type="entry name" value="PBP2_UgpB"/>
    <property type="match status" value="1"/>
</dbReference>
<dbReference type="GO" id="GO:0015768">
    <property type="term" value="P:maltose transport"/>
    <property type="evidence" value="ECO:0007669"/>
    <property type="project" value="TreeGrafter"/>
</dbReference>
<evidence type="ECO:0000256" key="3">
    <source>
        <dbReference type="ARBA" id="ARBA00022729"/>
    </source>
</evidence>
<dbReference type="PANTHER" id="PTHR30061:SF50">
    <property type="entry name" value="MALTOSE_MALTODEXTRIN-BINDING PERIPLASMIC PROTEIN"/>
    <property type="match status" value="1"/>
</dbReference>
<dbReference type="eggNOG" id="COG1653">
    <property type="taxonomic scope" value="Bacteria"/>
</dbReference>
<dbReference type="GO" id="GO:0042956">
    <property type="term" value="P:maltodextrin transmembrane transport"/>
    <property type="evidence" value="ECO:0007669"/>
    <property type="project" value="TreeGrafter"/>
</dbReference>
<dbReference type="KEGG" id="csh:Closa_2965"/>
<dbReference type="Gene3D" id="3.40.190.10">
    <property type="entry name" value="Periplasmic binding protein-like II"/>
    <property type="match status" value="1"/>
</dbReference>
<accession>D9R767</accession>
<proteinExistence type="inferred from homology"/>
<reference evidence="6" key="1">
    <citation type="submission" date="2010-07" db="EMBL/GenBank/DDBJ databases">
        <title>Complete sequence of Clostridium saccharolyticum WM1.</title>
        <authorList>
            <consortium name="US DOE Joint Genome Institute"/>
            <person name="Lucas S."/>
            <person name="Copeland A."/>
            <person name="Lapidus A."/>
            <person name="Cheng J.-F."/>
            <person name="Bruce D."/>
            <person name="Goodwin L."/>
            <person name="Pitluck S."/>
            <person name="Chertkov O."/>
            <person name="Detter J.C."/>
            <person name="Han C."/>
            <person name="Tapia R."/>
            <person name="Land M."/>
            <person name="Hauser L."/>
            <person name="Chang Y.-J."/>
            <person name="Jeffries C."/>
            <person name="Kyrpides N."/>
            <person name="Ivanova N."/>
            <person name="Mikhailova N."/>
            <person name="Mouttaki H."/>
            <person name="Lin L."/>
            <person name="Zhou J."/>
            <person name="Hemme C.L."/>
            <person name="Woyke T."/>
        </authorList>
    </citation>
    <scope>NUCLEOTIDE SEQUENCE [LARGE SCALE GENOMIC DNA]</scope>
    <source>
        <strain evidence="6">WM1</strain>
    </source>
</reference>
<name>D9R767_LACSW</name>
<comment type="similarity">
    <text evidence="1">Belongs to the bacterial solute-binding protein 1 family.</text>
</comment>
<dbReference type="Proteomes" id="UP000001662">
    <property type="component" value="Chromosome"/>
</dbReference>
<dbReference type="HOGENOM" id="CLU_031285_10_0_9"/>